<evidence type="ECO:0000313" key="2">
    <source>
        <dbReference type="EMBL" id="ERT70047.1"/>
    </source>
</evidence>
<dbReference type="Pfam" id="PF12804">
    <property type="entry name" value="NTP_transf_3"/>
    <property type="match status" value="1"/>
</dbReference>
<keyword evidence="3" id="KW-1185">Reference proteome</keyword>
<evidence type="ECO:0000313" key="3">
    <source>
        <dbReference type="Proteomes" id="UP000017081"/>
    </source>
</evidence>
<sequence>MSELFNIIKGDIISITGAGGKTSLMFYLANQLKKRGTVLIATTTKIFKPECTENNSFIFIYPEEIDFISPQDNFIHIFCPKIENDKIDSASFEELNKFKNRFDFILIEADGSASKALKGWKNNEPVIYPASTKTIAIIDITALHKEKNENTIHRFDLFQKQYFNSNKTIEKNDYIGYINSNTFFKGTSNEKILFFNKIESIDLFEEFFNIVNKVNITSKIYFGSIFKNEFFSFKNITPIVLAAGFSKRFLGDKLNFKLVNGKTILEQTLLNISQINFKEKILIGKNSFHDELSHKYGYTYIINPNPEFGQSYSVILGTLNSSLSGYLFIPGDMPFLTKSTLLKLIYEFQKYNQIIVPFIDGNKKAPVLFPKRYRNELVKLKGDSGGREILKKENFIKCNFKNSLEFFDIDTQNDLKKLEMLEEQI</sequence>
<name>U7VEA2_9FUSO</name>
<organism evidence="2 3">
    <name type="scientific">Cetobacterium somerae ATCC BAA-474</name>
    <dbReference type="NCBI Taxonomy" id="1319815"/>
    <lineage>
        <taxon>Bacteria</taxon>
        <taxon>Fusobacteriati</taxon>
        <taxon>Fusobacteriota</taxon>
        <taxon>Fusobacteriia</taxon>
        <taxon>Fusobacteriales</taxon>
        <taxon>Fusobacteriaceae</taxon>
        <taxon>Cetobacterium</taxon>
    </lineage>
</organism>
<dbReference type="Pfam" id="PF19842">
    <property type="entry name" value="YqeC"/>
    <property type="match status" value="1"/>
</dbReference>
<dbReference type="GO" id="GO:0016779">
    <property type="term" value="F:nucleotidyltransferase activity"/>
    <property type="evidence" value="ECO:0007669"/>
    <property type="project" value="UniProtKB-ARBA"/>
</dbReference>
<dbReference type="SUPFAM" id="SSF53448">
    <property type="entry name" value="Nucleotide-diphospho-sugar transferases"/>
    <property type="match status" value="1"/>
</dbReference>
<dbReference type="InterPro" id="IPR029044">
    <property type="entry name" value="Nucleotide-diphossugar_trans"/>
</dbReference>
<reference evidence="2 3" key="1">
    <citation type="submission" date="2013-08" db="EMBL/GenBank/DDBJ databases">
        <authorList>
            <person name="Weinstock G."/>
            <person name="Sodergren E."/>
            <person name="Wylie T."/>
            <person name="Fulton L."/>
            <person name="Fulton R."/>
            <person name="Fronick C."/>
            <person name="O'Laughlin M."/>
            <person name="Godfrey J."/>
            <person name="Miner T."/>
            <person name="Herter B."/>
            <person name="Appelbaum E."/>
            <person name="Cordes M."/>
            <person name="Lek S."/>
            <person name="Wollam A."/>
            <person name="Pepin K.H."/>
            <person name="Palsikar V.B."/>
            <person name="Mitreva M."/>
            <person name="Wilson R.K."/>
        </authorList>
    </citation>
    <scope>NUCLEOTIDE SEQUENCE [LARGE SCALE GENOMIC DNA]</scope>
    <source>
        <strain evidence="2 3">ATCC BAA-474</strain>
    </source>
</reference>
<comment type="caution">
    <text evidence="2">The sequence shown here is derived from an EMBL/GenBank/DDBJ whole genome shotgun (WGS) entry which is preliminary data.</text>
</comment>
<dbReference type="CDD" id="cd04182">
    <property type="entry name" value="GT_2_like_f"/>
    <property type="match status" value="1"/>
</dbReference>
<dbReference type="HOGENOM" id="CLU_638980_0_0_0"/>
<dbReference type="eggNOG" id="COG2068">
    <property type="taxonomic scope" value="Bacteria"/>
</dbReference>
<evidence type="ECO:0000259" key="1">
    <source>
        <dbReference type="Pfam" id="PF12804"/>
    </source>
</evidence>
<dbReference type="EMBL" id="AXZF01000002">
    <property type="protein sequence ID" value="ERT70047.1"/>
    <property type="molecule type" value="Genomic_DNA"/>
</dbReference>
<dbReference type="eggNOG" id="COG1192">
    <property type="taxonomic scope" value="Bacteria"/>
</dbReference>
<gene>
    <name evidence="2" type="ORF">HMPREF0202_00040</name>
</gene>
<dbReference type="RefSeq" id="WP_023049591.1">
    <property type="nucleotide sequence ID" value="NZ_CP173065.2"/>
</dbReference>
<dbReference type="Proteomes" id="UP000017081">
    <property type="component" value="Unassembled WGS sequence"/>
</dbReference>
<dbReference type="InterPro" id="IPR017587">
    <property type="entry name" value="YqeC"/>
</dbReference>
<dbReference type="AlphaFoldDB" id="U7VEA2"/>
<dbReference type="InterPro" id="IPR025877">
    <property type="entry name" value="MobA-like_NTP_Trfase"/>
</dbReference>
<dbReference type="STRING" id="1319815.HMPREF0202_00040"/>
<accession>U7VEA2</accession>
<dbReference type="PATRIC" id="fig|1319815.3.peg.39"/>
<feature type="domain" description="MobA-like NTP transferase" evidence="1">
    <location>
        <begin position="239"/>
        <end position="392"/>
    </location>
</feature>
<dbReference type="PANTHER" id="PTHR43777:SF1">
    <property type="entry name" value="MOLYBDENUM COFACTOR CYTIDYLYLTRANSFERASE"/>
    <property type="match status" value="1"/>
</dbReference>
<dbReference type="NCBIfam" id="TIGR03172">
    <property type="entry name" value="selenium cofactor biosynthesis protein YqeC"/>
    <property type="match status" value="1"/>
</dbReference>
<dbReference type="Gene3D" id="3.90.550.10">
    <property type="entry name" value="Spore Coat Polysaccharide Biosynthesis Protein SpsA, Chain A"/>
    <property type="match status" value="1"/>
</dbReference>
<dbReference type="PANTHER" id="PTHR43777">
    <property type="entry name" value="MOLYBDENUM COFACTOR CYTIDYLYLTRANSFERASE"/>
    <property type="match status" value="1"/>
</dbReference>
<proteinExistence type="predicted"/>
<protein>
    <submittedName>
        <fullName evidence="2">Putative selenium-dependent hydroxylase accessory protein YqeC</fullName>
    </submittedName>
</protein>